<name>A0A2H4VAE5_9EURY</name>
<evidence type="ECO:0000259" key="1">
    <source>
        <dbReference type="Pfam" id="PF00535"/>
    </source>
</evidence>
<dbReference type="CDD" id="cd04179">
    <property type="entry name" value="DPM_DPG-synthase_like"/>
    <property type="match status" value="1"/>
</dbReference>
<dbReference type="Gene3D" id="3.90.550.10">
    <property type="entry name" value="Spore Coat Polysaccharide Biosynthesis Protein SpsA, Chain A"/>
    <property type="match status" value="1"/>
</dbReference>
<dbReference type="Proteomes" id="UP000591058">
    <property type="component" value="Unassembled WGS sequence"/>
</dbReference>
<evidence type="ECO:0000313" key="3">
    <source>
        <dbReference type="EMBL" id="NMO09235.1"/>
    </source>
</evidence>
<dbReference type="EMBL" id="JABBYL010000017">
    <property type="protein sequence ID" value="NMO09235.1"/>
    <property type="molecule type" value="Genomic_DNA"/>
</dbReference>
<sequence>MRIITIIPAYNEETAILNVVKGVKKYSDVLVVDDGSTDKTAILAKNVGATVIKHWKNIGKGAAIKTGLKSAIEDDYDFMVLLDGDGQHDPQCIPFLLGGMDGVDLLIGSRFLNMAPQNMPLQRRLSNGITTWLIRFMTGYHITDSQCGFRVISKKAAPFFTGISYNDYVYESEVLCKASENDLVVGERPIQCIYGNEKSYVRARHVLHYLMFTLRLLVRKLLRRI</sequence>
<dbReference type="PANTHER" id="PTHR48090:SF7">
    <property type="entry name" value="RFBJ PROTEIN"/>
    <property type="match status" value="1"/>
</dbReference>
<dbReference type="EMBL" id="CP017766">
    <property type="protein sequence ID" value="AUB55065.1"/>
    <property type="molecule type" value="Genomic_DNA"/>
</dbReference>
<dbReference type="InterPro" id="IPR029044">
    <property type="entry name" value="Nucleotide-diphossugar_trans"/>
</dbReference>
<evidence type="ECO:0000313" key="5">
    <source>
        <dbReference type="Proteomes" id="UP000591058"/>
    </source>
</evidence>
<dbReference type="InterPro" id="IPR001173">
    <property type="entry name" value="Glyco_trans_2-like"/>
</dbReference>
<dbReference type="Pfam" id="PF00535">
    <property type="entry name" value="Glycos_transf_2"/>
    <property type="match status" value="1"/>
</dbReference>
<accession>A0A2H4VAE5</accession>
<dbReference type="PANTHER" id="PTHR48090">
    <property type="entry name" value="UNDECAPRENYL-PHOSPHATE 4-DEOXY-4-FORMAMIDO-L-ARABINOSE TRANSFERASE-RELATED"/>
    <property type="match status" value="1"/>
</dbReference>
<feature type="domain" description="Glycosyltransferase 2-like" evidence="1">
    <location>
        <begin position="6"/>
        <end position="156"/>
    </location>
</feature>
<reference evidence="2 4" key="1">
    <citation type="submission" date="2016-10" db="EMBL/GenBank/DDBJ databases">
        <title>Comparative genomics between deep and shallow subseafloor isolates.</title>
        <authorList>
            <person name="Ishii S."/>
            <person name="Miller J.R."/>
            <person name="Sutton G."/>
            <person name="Suzuki S."/>
            <person name="Methe B."/>
            <person name="Inagaki F."/>
            <person name="Imachi H."/>
        </authorList>
    </citation>
    <scope>NUCLEOTIDE SEQUENCE [LARGE SCALE GENOMIC DNA]</scope>
    <source>
        <strain evidence="2 4">MO-MB1</strain>
    </source>
</reference>
<dbReference type="GO" id="GO:0016740">
    <property type="term" value="F:transferase activity"/>
    <property type="evidence" value="ECO:0007669"/>
    <property type="project" value="UniProtKB-KW"/>
</dbReference>
<dbReference type="InterPro" id="IPR050256">
    <property type="entry name" value="Glycosyltransferase_2"/>
</dbReference>
<gene>
    <name evidence="2" type="ORF">BK007_02915</name>
    <name evidence="3" type="ORF">HG719_05200</name>
</gene>
<keyword evidence="3" id="KW-0808">Transferase</keyword>
<dbReference type="Proteomes" id="UP000232806">
    <property type="component" value="Chromosome"/>
</dbReference>
<dbReference type="SUPFAM" id="SSF53448">
    <property type="entry name" value="Nucleotide-diphospho-sugar transferases"/>
    <property type="match status" value="1"/>
</dbReference>
<dbReference type="GeneID" id="35120511"/>
<reference evidence="3 5" key="2">
    <citation type="submission" date="2020-04" db="EMBL/GenBank/DDBJ databases">
        <title>Draft genome of Methanobacterium subterraneum isolated from animal feces.</title>
        <authorList>
            <person name="Ouboter H.T."/>
            <person name="Berger S."/>
            <person name="Gungor E."/>
            <person name="Jetten M.S.M."/>
            <person name="Welte C.U."/>
        </authorList>
    </citation>
    <scope>NUCLEOTIDE SEQUENCE [LARGE SCALE GENOMIC DNA]</scope>
    <source>
        <strain evidence="3">HO_2020</strain>
    </source>
</reference>
<evidence type="ECO:0000313" key="4">
    <source>
        <dbReference type="Proteomes" id="UP000232806"/>
    </source>
</evidence>
<dbReference type="RefSeq" id="WP_100905043.1">
    <property type="nucleotide sequence ID" value="NZ_CP017766.1"/>
</dbReference>
<organism evidence="2 4">
    <name type="scientific">Methanobacterium subterraneum</name>
    <dbReference type="NCBI Taxonomy" id="59277"/>
    <lineage>
        <taxon>Archaea</taxon>
        <taxon>Methanobacteriati</taxon>
        <taxon>Methanobacteriota</taxon>
        <taxon>Methanomada group</taxon>
        <taxon>Methanobacteria</taxon>
        <taxon>Methanobacteriales</taxon>
        <taxon>Methanobacteriaceae</taxon>
        <taxon>Methanobacterium</taxon>
    </lineage>
</organism>
<dbReference type="AlphaFoldDB" id="A0A2H4VAE5"/>
<protein>
    <submittedName>
        <fullName evidence="2">Dolichyl-phosphate mannose synthase</fullName>
    </submittedName>
    <submittedName>
        <fullName evidence="3">Glycosyltransferase family 2 protein</fullName>
    </submittedName>
</protein>
<proteinExistence type="predicted"/>
<evidence type="ECO:0000313" key="2">
    <source>
        <dbReference type="EMBL" id="AUB55065.1"/>
    </source>
</evidence>
<dbReference type="OrthoDB" id="11098at2157"/>